<keyword evidence="2" id="KW-0472">Membrane</keyword>
<dbReference type="PROSITE" id="PS50041">
    <property type="entry name" value="C_TYPE_LECTIN_2"/>
    <property type="match status" value="1"/>
</dbReference>
<sequence length="531" mass="59611">MARARSAWQVVWAWAAGFTTSFIHAVHGNPSSIRDAFTQDVISCPENWDLFIQDKICLSRPSEAEVQTHDVAQKICRRQGGYLATATDPQIEFISQNYAVNPNQNRSEMNFWMNYVMIHNNRNSSTWNVAQEPVDEQQPEQLPSGLLPTSVPKNLSDSSVICLQLLFKYNRNKVDREWKPSNCNQRVPYMCEKRESLAERKEPLEFFPLCRSLGIWSFGEGAEDPDKRVENVPILFYILSSRQRALHRPIGQHGSRRGSFLPSRNDPCIRCHCYQGTASICSSASCGKPICDAYIPDANECCKYDCVDSNGNIYIPKKDGDELPPVYLGDSMRWVLTMITSFLLLGMMLFMVYRMRQKRLAYLRYRVRQLQESQMDFEPGSGPPVPSVDDLDGGFFREPPPPYSFFNDDPLHKDSPPPYQHHCNNQSRRLMLDRSSRRSDEVSLLRHSATGSVPASPASDQASASVFITPTETPNNTSPDDNLPLTAAHASCVSAATTPVESATSTPLNANTSMTSFLGDPMTSPGRNTAV</sequence>
<dbReference type="AlphaFoldDB" id="A0A2G8KNC5"/>
<dbReference type="InterPro" id="IPR042378">
    <property type="entry name" value="IDD"/>
</dbReference>
<feature type="region of interest" description="Disordered" evidence="1">
    <location>
        <begin position="498"/>
        <end position="531"/>
    </location>
</feature>
<dbReference type="PANTHER" id="PTHR15256">
    <property type="entry name" value="INTEGRAL MEMBRANE PROTEIN DGCR2/IDD"/>
    <property type="match status" value="1"/>
</dbReference>
<dbReference type="InterPro" id="IPR016186">
    <property type="entry name" value="C-type_lectin-like/link_sf"/>
</dbReference>
<feature type="transmembrane region" description="Helical" evidence="2">
    <location>
        <begin position="334"/>
        <end position="353"/>
    </location>
</feature>
<evidence type="ECO:0000256" key="1">
    <source>
        <dbReference type="SAM" id="MobiDB-lite"/>
    </source>
</evidence>
<dbReference type="Gene3D" id="3.10.100.10">
    <property type="entry name" value="Mannose-Binding Protein A, subunit A"/>
    <property type="match status" value="1"/>
</dbReference>
<gene>
    <name evidence="5" type="ORF">BSL78_13617</name>
</gene>
<dbReference type="SMART" id="SM00034">
    <property type="entry name" value="CLECT"/>
    <property type="match status" value="1"/>
</dbReference>
<feature type="domain" description="C-type lectin" evidence="4">
    <location>
        <begin position="72"/>
        <end position="192"/>
    </location>
</feature>
<protein>
    <submittedName>
        <fullName evidence="5">Putative integral membrane protein DGCR2/IDD isoform X1</fullName>
    </submittedName>
</protein>
<accession>A0A2G8KNC5</accession>
<keyword evidence="2" id="KW-0812">Transmembrane</keyword>
<dbReference type="Pfam" id="PF00059">
    <property type="entry name" value="Lectin_C"/>
    <property type="match status" value="1"/>
</dbReference>
<dbReference type="OrthoDB" id="8998425at2759"/>
<dbReference type="EMBL" id="MRZV01000462">
    <property type="protein sequence ID" value="PIK49512.1"/>
    <property type="molecule type" value="Genomic_DNA"/>
</dbReference>
<dbReference type="STRING" id="307972.A0A2G8KNC5"/>
<feature type="region of interest" description="Disordered" evidence="1">
    <location>
        <begin position="429"/>
        <end position="462"/>
    </location>
</feature>
<name>A0A2G8KNC5_STIJA</name>
<evidence type="ECO:0000259" key="4">
    <source>
        <dbReference type="PROSITE" id="PS50041"/>
    </source>
</evidence>
<reference evidence="5 6" key="1">
    <citation type="journal article" date="2017" name="PLoS Biol.">
        <title>The sea cucumber genome provides insights into morphological evolution and visceral regeneration.</title>
        <authorList>
            <person name="Zhang X."/>
            <person name="Sun L."/>
            <person name="Yuan J."/>
            <person name="Sun Y."/>
            <person name="Gao Y."/>
            <person name="Zhang L."/>
            <person name="Li S."/>
            <person name="Dai H."/>
            <person name="Hamel J.F."/>
            <person name="Liu C."/>
            <person name="Yu Y."/>
            <person name="Liu S."/>
            <person name="Lin W."/>
            <person name="Guo K."/>
            <person name="Jin S."/>
            <person name="Xu P."/>
            <person name="Storey K.B."/>
            <person name="Huan P."/>
            <person name="Zhang T."/>
            <person name="Zhou Y."/>
            <person name="Zhang J."/>
            <person name="Lin C."/>
            <person name="Li X."/>
            <person name="Xing L."/>
            <person name="Huo D."/>
            <person name="Sun M."/>
            <person name="Wang L."/>
            <person name="Mercier A."/>
            <person name="Li F."/>
            <person name="Yang H."/>
            <person name="Xiang J."/>
        </authorList>
    </citation>
    <scope>NUCLEOTIDE SEQUENCE [LARGE SCALE GENOMIC DNA]</scope>
    <source>
        <strain evidence="5">Shaxun</strain>
        <tissue evidence="5">Muscle</tissue>
    </source>
</reference>
<evidence type="ECO:0000313" key="5">
    <source>
        <dbReference type="EMBL" id="PIK49512.1"/>
    </source>
</evidence>
<keyword evidence="3" id="KW-0732">Signal</keyword>
<organism evidence="5 6">
    <name type="scientific">Stichopus japonicus</name>
    <name type="common">Sea cucumber</name>
    <dbReference type="NCBI Taxonomy" id="307972"/>
    <lineage>
        <taxon>Eukaryota</taxon>
        <taxon>Metazoa</taxon>
        <taxon>Echinodermata</taxon>
        <taxon>Eleutherozoa</taxon>
        <taxon>Echinozoa</taxon>
        <taxon>Holothuroidea</taxon>
        <taxon>Aspidochirotacea</taxon>
        <taxon>Aspidochirotida</taxon>
        <taxon>Stichopodidae</taxon>
        <taxon>Apostichopus</taxon>
    </lineage>
</organism>
<keyword evidence="2" id="KW-1133">Transmembrane helix</keyword>
<feature type="region of interest" description="Disordered" evidence="1">
    <location>
        <begin position="374"/>
        <end position="393"/>
    </location>
</feature>
<dbReference type="SUPFAM" id="SSF56436">
    <property type="entry name" value="C-type lectin-like"/>
    <property type="match status" value="1"/>
</dbReference>
<comment type="caution">
    <text evidence="5">The sequence shown here is derived from an EMBL/GenBank/DDBJ whole genome shotgun (WGS) entry which is preliminary data.</text>
</comment>
<dbReference type="InterPro" id="IPR016187">
    <property type="entry name" value="CTDL_fold"/>
</dbReference>
<feature type="compositionally biased region" description="Polar residues" evidence="1">
    <location>
        <begin position="498"/>
        <end position="516"/>
    </location>
</feature>
<feature type="compositionally biased region" description="Basic and acidic residues" evidence="1">
    <location>
        <begin position="430"/>
        <end position="444"/>
    </location>
</feature>
<dbReference type="GO" id="GO:0016020">
    <property type="term" value="C:membrane"/>
    <property type="evidence" value="ECO:0007669"/>
    <property type="project" value="TreeGrafter"/>
</dbReference>
<dbReference type="InterPro" id="IPR001304">
    <property type="entry name" value="C-type_lectin-like"/>
</dbReference>
<dbReference type="Proteomes" id="UP000230750">
    <property type="component" value="Unassembled WGS sequence"/>
</dbReference>
<evidence type="ECO:0000256" key="2">
    <source>
        <dbReference type="SAM" id="Phobius"/>
    </source>
</evidence>
<evidence type="ECO:0000256" key="3">
    <source>
        <dbReference type="SAM" id="SignalP"/>
    </source>
</evidence>
<proteinExistence type="predicted"/>
<evidence type="ECO:0000313" key="6">
    <source>
        <dbReference type="Proteomes" id="UP000230750"/>
    </source>
</evidence>
<feature type="chain" id="PRO_5013567113" evidence="3">
    <location>
        <begin position="29"/>
        <end position="531"/>
    </location>
</feature>
<dbReference type="PANTHER" id="PTHR15256:SF6">
    <property type="entry name" value="INTEGRAL MEMBRANE PROTEIN DGCR2_IDD"/>
    <property type="match status" value="1"/>
</dbReference>
<keyword evidence="6" id="KW-1185">Reference proteome</keyword>
<feature type="compositionally biased region" description="Low complexity" evidence="1">
    <location>
        <begin position="452"/>
        <end position="462"/>
    </location>
</feature>
<feature type="signal peptide" evidence="3">
    <location>
        <begin position="1"/>
        <end position="28"/>
    </location>
</feature>